<dbReference type="InterPro" id="IPR015943">
    <property type="entry name" value="WD40/YVTN_repeat-like_dom_sf"/>
</dbReference>
<evidence type="ECO:0000256" key="1">
    <source>
        <dbReference type="SAM" id="Phobius"/>
    </source>
</evidence>
<dbReference type="Gene3D" id="2.130.10.10">
    <property type="entry name" value="YVTN repeat-like/Quinoprotein amine dehydrogenase"/>
    <property type="match status" value="1"/>
</dbReference>
<evidence type="ECO:0000313" key="2">
    <source>
        <dbReference type="EMBL" id="OBA77639.1"/>
    </source>
</evidence>
<dbReference type="InterPro" id="IPR011047">
    <property type="entry name" value="Quinoprotein_ADH-like_sf"/>
</dbReference>
<organism evidence="2 3">
    <name type="scientific">Mycolicibacterium mucogenicum</name>
    <name type="common">Mycobacterium mucogenicum</name>
    <dbReference type="NCBI Taxonomy" id="56689"/>
    <lineage>
        <taxon>Bacteria</taxon>
        <taxon>Bacillati</taxon>
        <taxon>Actinomycetota</taxon>
        <taxon>Actinomycetes</taxon>
        <taxon>Mycobacteriales</taxon>
        <taxon>Mycobacteriaceae</taxon>
        <taxon>Mycolicibacterium</taxon>
    </lineage>
</organism>
<dbReference type="AlphaFoldDB" id="A0A1A0LWN0"/>
<sequence>MVKPERRTKADLIAAAAIVVVVAVGAALIWWNSDARATVSRPAERPIPALHAAKTVPTTLRELWTAASGKTTQPAVVGGVVVTGDGDGDEMLGRDPATGSTVWSYSRARELCGVTTVYQYAVAVYPDGRGCGQASAIDASTGRRGPARSSLADAEVKLSTDGTTILSYGDSRLEQWRSDLVRMVSYGYLDAVVKPGVPASPLCRLTSAAASPASVAVMEACPKQTDLRLTLLKAAKEEDQPDVKRVALPGVSVDSDAQVIAVSETKAAIYVPTPQPCVNIVDETGNTIASTLLPHPPTPVTATTRVGDVVTWYTGDSVLVFDANGLRYKYTVSAQGGQAPIGPATMLAGHLLVPVTSGYDTFDAQSGAGQTHIALARQPVNTAVIPALAGSVLLEQRGSQLVALGQ</sequence>
<accession>A0A1A0LWN0</accession>
<gene>
    <name evidence="2" type="ORF">A5642_05730</name>
</gene>
<dbReference type="EMBL" id="LZSF01000276">
    <property type="protein sequence ID" value="OBA77639.1"/>
    <property type="molecule type" value="Genomic_DNA"/>
</dbReference>
<keyword evidence="1" id="KW-1133">Transmembrane helix</keyword>
<keyword evidence="1" id="KW-0812">Transmembrane</keyword>
<dbReference type="SUPFAM" id="SSF50998">
    <property type="entry name" value="Quinoprotein alcohol dehydrogenase-like"/>
    <property type="match status" value="1"/>
</dbReference>
<comment type="caution">
    <text evidence="2">The sequence shown here is derived from an EMBL/GenBank/DDBJ whole genome shotgun (WGS) entry which is preliminary data.</text>
</comment>
<proteinExistence type="predicted"/>
<feature type="transmembrane region" description="Helical" evidence="1">
    <location>
        <begin position="12"/>
        <end position="31"/>
    </location>
</feature>
<evidence type="ECO:0000313" key="3">
    <source>
        <dbReference type="Proteomes" id="UP000093962"/>
    </source>
</evidence>
<dbReference type="Proteomes" id="UP000093962">
    <property type="component" value="Unassembled WGS sequence"/>
</dbReference>
<dbReference type="OrthoDB" id="5182370at2"/>
<reference evidence="2 3" key="1">
    <citation type="submission" date="2016-06" db="EMBL/GenBank/DDBJ databases">
        <authorList>
            <person name="Kjaerup R.B."/>
            <person name="Dalgaard T.S."/>
            <person name="Juul-Madsen H.R."/>
        </authorList>
    </citation>
    <scope>NUCLEOTIDE SEQUENCE [LARGE SCALE GENOMIC DNA]</scope>
    <source>
        <strain evidence="2 3">1199456.5</strain>
    </source>
</reference>
<protein>
    <recommendedName>
        <fullName evidence="4">PQQ-binding-like beta-propeller repeat protein</fullName>
    </recommendedName>
</protein>
<evidence type="ECO:0008006" key="4">
    <source>
        <dbReference type="Google" id="ProtNLM"/>
    </source>
</evidence>
<dbReference type="RefSeq" id="WP_064860828.1">
    <property type="nucleotide sequence ID" value="NZ_LZSF01000276.1"/>
</dbReference>
<name>A0A1A0LWN0_MYCMU</name>
<keyword evidence="1" id="KW-0472">Membrane</keyword>